<evidence type="ECO:0000256" key="5">
    <source>
        <dbReference type="ARBA" id="ARBA00022692"/>
    </source>
</evidence>
<evidence type="ECO:0000256" key="8">
    <source>
        <dbReference type="SAM" id="SignalP"/>
    </source>
</evidence>
<dbReference type="InterPro" id="IPR003423">
    <property type="entry name" value="OMP_efflux"/>
</dbReference>
<dbReference type="PANTHER" id="PTHR30026">
    <property type="entry name" value="OUTER MEMBRANE PROTEIN TOLC"/>
    <property type="match status" value="1"/>
</dbReference>
<keyword evidence="7" id="KW-0998">Cell outer membrane</keyword>
<name>A0ABP8G643_9BACT</name>
<keyword evidence="3" id="KW-0813">Transport</keyword>
<comment type="subcellular location">
    <subcellularLocation>
        <location evidence="1">Cell outer membrane</location>
    </subcellularLocation>
</comment>
<keyword evidence="6" id="KW-0472">Membrane</keyword>
<dbReference type="RefSeq" id="WP_344980970.1">
    <property type="nucleotide sequence ID" value="NZ_BAABFN010000021.1"/>
</dbReference>
<evidence type="ECO:0000256" key="3">
    <source>
        <dbReference type="ARBA" id="ARBA00022448"/>
    </source>
</evidence>
<protein>
    <submittedName>
        <fullName evidence="9">TolC family protein</fullName>
    </submittedName>
</protein>
<sequence length="468" mass="52367">MPVNYSTASTSPNTGKQSMGYISRVTLCCLLFFSSTSVFAQADTADSGIYQFNLNDCIGFALEHHHDVVNAVLDTRNSREQVLASTGKLLPHASISGNFQDNLKLATSLLPDFSGGDPNKKVPVQLGTKYTSDVTGEITQTIFNSSYFVGLKAARVYEDLSVKSLSRTKIDTRVAVTKAYYNVLVNQENIRLAAANLAQLHKTLEDTRARYEAGINETVDVDRIQVSYNTAATQQENLKRLLNYSLQLLKFQMGMNLDDSLGLSETVQDFPPDQILPDTVNYSYQDRIEYGIQQTQVQLNQLSLKNTRLGFLPSLSAYVNYGYNYFSPKFGDLYKSGFGNSAFGLSLSFPLFTGTERLHQVNQARITLQESQNDLDYLAGQIQLDVKNSYTQYQNNLAQFRTQRKNMDLTQGIYDRINYKFEQGVSSSLDVISAESELKQAQSDYINALLNTLISKVELDKAMGKIRE</sequence>
<dbReference type="Gene3D" id="1.20.1600.10">
    <property type="entry name" value="Outer membrane efflux proteins (OEP)"/>
    <property type="match status" value="1"/>
</dbReference>
<dbReference type="InterPro" id="IPR051906">
    <property type="entry name" value="TolC-like"/>
</dbReference>
<evidence type="ECO:0000256" key="2">
    <source>
        <dbReference type="ARBA" id="ARBA00007613"/>
    </source>
</evidence>
<evidence type="ECO:0000256" key="1">
    <source>
        <dbReference type="ARBA" id="ARBA00004442"/>
    </source>
</evidence>
<keyword evidence="4" id="KW-1134">Transmembrane beta strand</keyword>
<comment type="similarity">
    <text evidence="2">Belongs to the outer membrane factor (OMF) (TC 1.B.17) family.</text>
</comment>
<organism evidence="9 10">
    <name type="scientific">Compostibacter hankyongensis</name>
    <dbReference type="NCBI Taxonomy" id="1007089"/>
    <lineage>
        <taxon>Bacteria</taxon>
        <taxon>Pseudomonadati</taxon>
        <taxon>Bacteroidota</taxon>
        <taxon>Chitinophagia</taxon>
        <taxon>Chitinophagales</taxon>
        <taxon>Chitinophagaceae</taxon>
        <taxon>Compostibacter</taxon>
    </lineage>
</organism>
<evidence type="ECO:0000256" key="4">
    <source>
        <dbReference type="ARBA" id="ARBA00022452"/>
    </source>
</evidence>
<evidence type="ECO:0000256" key="6">
    <source>
        <dbReference type="ARBA" id="ARBA00023136"/>
    </source>
</evidence>
<dbReference type="Proteomes" id="UP001501207">
    <property type="component" value="Unassembled WGS sequence"/>
</dbReference>
<dbReference type="EMBL" id="BAABFN010000021">
    <property type="protein sequence ID" value="GAA4318205.1"/>
    <property type="molecule type" value="Genomic_DNA"/>
</dbReference>
<keyword evidence="10" id="KW-1185">Reference proteome</keyword>
<feature type="chain" id="PRO_5046689093" evidence="8">
    <location>
        <begin position="41"/>
        <end position="468"/>
    </location>
</feature>
<accession>A0ABP8G643</accession>
<gene>
    <name evidence="9" type="ORF">GCM10023143_30770</name>
</gene>
<keyword evidence="8" id="KW-0732">Signal</keyword>
<evidence type="ECO:0000313" key="10">
    <source>
        <dbReference type="Proteomes" id="UP001501207"/>
    </source>
</evidence>
<feature type="signal peptide" evidence="8">
    <location>
        <begin position="1"/>
        <end position="40"/>
    </location>
</feature>
<keyword evidence="5" id="KW-0812">Transmembrane</keyword>
<dbReference type="SUPFAM" id="SSF56954">
    <property type="entry name" value="Outer membrane efflux proteins (OEP)"/>
    <property type="match status" value="1"/>
</dbReference>
<reference evidence="10" key="1">
    <citation type="journal article" date="2019" name="Int. J. Syst. Evol. Microbiol.">
        <title>The Global Catalogue of Microorganisms (GCM) 10K type strain sequencing project: providing services to taxonomists for standard genome sequencing and annotation.</title>
        <authorList>
            <consortium name="The Broad Institute Genomics Platform"/>
            <consortium name="The Broad Institute Genome Sequencing Center for Infectious Disease"/>
            <person name="Wu L."/>
            <person name="Ma J."/>
        </authorList>
    </citation>
    <scope>NUCLEOTIDE SEQUENCE [LARGE SCALE GENOMIC DNA]</scope>
    <source>
        <strain evidence="10">JCM 17664</strain>
    </source>
</reference>
<evidence type="ECO:0000256" key="7">
    <source>
        <dbReference type="ARBA" id="ARBA00023237"/>
    </source>
</evidence>
<comment type="caution">
    <text evidence="9">The sequence shown here is derived from an EMBL/GenBank/DDBJ whole genome shotgun (WGS) entry which is preliminary data.</text>
</comment>
<dbReference type="Pfam" id="PF02321">
    <property type="entry name" value="OEP"/>
    <property type="match status" value="2"/>
</dbReference>
<dbReference type="PANTHER" id="PTHR30026:SF20">
    <property type="entry name" value="OUTER MEMBRANE PROTEIN TOLC"/>
    <property type="match status" value="1"/>
</dbReference>
<evidence type="ECO:0000313" key="9">
    <source>
        <dbReference type="EMBL" id="GAA4318205.1"/>
    </source>
</evidence>
<proteinExistence type="inferred from homology"/>